<dbReference type="GO" id="GO:0004061">
    <property type="term" value="F:arylformamidase activity"/>
    <property type="evidence" value="ECO:0007669"/>
    <property type="project" value="InterPro"/>
</dbReference>
<name>A0A2A9FIZ6_9PSEU</name>
<dbReference type="PANTHER" id="PTHR31118">
    <property type="entry name" value="CYCLASE-LIKE PROTEIN 2"/>
    <property type="match status" value="1"/>
</dbReference>
<dbReference type="Proteomes" id="UP000243542">
    <property type="component" value="Unassembled WGS sequence"/>
</dbReference>
<reference evidence="1 2" key="1">
    <citation type="submission" date="2017-10" db="EMBL/GenBank/DDBJ databases">
        <title>Sequencing the genomes of 1000 actinobacteria strains.</title>
        <authorList>
            <person name="Klenk H.-P."/>
        </authorList>
    </citation>
    <scope>NUCLEOTIDE SEQUENCE [LARGE SCALE GENOMIC DNA]</scope>
    <source>
        <strain evidence="1 2">DSM 46092</strain>
    </source>
</reference>
<accession>A0A2A9FIZ6</accession>
<dbReference type="AlphaFoldDB" id="A0A2A9FIZ6"/>
<dbReference type="InterPro" id="IPR007325">
    <property type="entry name" value="KFase/CYL"/>
</dbReference>
<dbReference type="RefSeq" id="WP_098514411.1">
    <property type="nucleotide sequence ID" value="NZ_JBIAKZ010000027.1"/>
</dbReference>
<keyword evidence="2" id="KW-1185">Reference proteome</keyword>
<sequence>METWVNGDLRYSAYDLSSRLSNKTSDFEPNPHHIEYIPHDKTIEDSEKLFGIGKEAWRGGRGWAIERITLTTHSGTHLDAPYHYGPTSGGRPAKTIDEVPLRWCFGPGVVLDVTEVDRRKGADEHDLQRELDRIGYTLQPFDIVLIRTGASRYFDEPGYQYKHTGLRASATKWLTEQGVRMIGIDAWTLDRAFDVMVEEAKNGDTEQLWESHYHGMTQEYCQIEKLSGLSDLPRPHGFEVSCFPAKIEGASGGWARVVALFTEPA</sequence>
<proteinExistence type="predicted"/>
<dbReference type="GO" id="GO:0019441">
    <property type="term" value="P:L-tryptophan catabolic process to kynurenine"/>
    <property type="evidence" value="ECO:0007669"/>
    <property type="project" value="InterPro"/>
</dbReference>
<dbReference type="Gene3D" id="3.50.30.50">
    <property type="entry name" value="Putative cyclase"/>
    <property type="match status" value="1"/>
</dbReference>
<protein>
    <submittedName>
        <fullName evidence="1">Kynurenine formamidase</fullName>
    </submittedName>
</protein>
<evidence type="ECO:0000313" key="2">
    <source>
        <dbReference type="Proteomes" id="UP000243542"/>
    </source>
</evidence>
<dbReference type="EMBL" id="PDJK01000002">
    <property type="protein sequence ID" value="PFG50736.1"/>
    <property type="molecule type" value="Genomic_DNA"/>
</dbReference>
<comment type="caution">
    <text evidence="1">The sequence shown here is derived from an EMBL/GenBank/DDBJ whole genome shotgun (WGS) entry which is preliminary data.</text>
</comment>
<dbReference type="SUPFAM" id="SSF102198">
    <property type="entry name" value="Putative cyclase"/>
    <property type="match status" value="1"/>
</dbReference>
<dbReference type="InterPro" id="IPR037175">
    <property type="entry name" value="KFase_sf"/>
</dbReference>
<organism evidence="1 2">
    <name type="scientific">Amycolatopsis sulphurea</name>
    <dbReference type="NCBI Taxonomy" id="76022"/>
    <lineage>
        <taxon>Bacteria</taxon>
        <taxon>Bacillati</taxon>
        <taxon>Actinomycetota</taxon>
        <taxon>Actinomycetes</taxon>
        <taxon>Pseudonocardiales</taxon>
        <taxon>Pseudonocardiaceae</taxon>
        <taxon>Amycolatopsis</taxon>
    </lineage>
</organism>
<gene>
    <name evidence="1" type="ORF">ATK36_5983</name>
</gene>
<evidence type="ECO:0000313" key="1">
    <source>
        <dbReference type="EMBL" id="PFG50736.1"/>
    </source>
</evidence>
<dbReference type="PANTHER" id="PTHR31118:SF12">
    <property type="entry name" value="CYCLASE-LIKE PROTEIN 2"/>
    <property type="match status" value="1"/>
</dbReference>
<dbReference type="Pfam" id="PF04199">
    <property type="entry name" value="Cyclase"/>
    <property type="match status" value="1"/>
</dbReference>